<dbReference type="Gene3D" id="3.40.50.850">
    <property type="entry name" value="Isochorismatase-like"/>
    <property type="match status" value="1"/>
</dbReference>
<evidence type="ECO:0000256" key="2">
    <source>
        <dbReference type="ARBA" id="ARBA00022801"/>
    </source>
</evidence>
<accession>A0A7S4S579</accession>
<sequence>MSTDTARSSKENSGGTTLLLIDVQNDFHPGGSLAIPTANEDADRIASLIRNNMSSIDRIIATLDSHRKLHIAHPAFWVGEDGKNPSPFTIIASDEVESGKWKPREDLKVPSTELDTVIFEKAEDVIREDGSIDLLKYCIEYTRALEKKGRFQLCIWPEHCIVGTEGHCVVPTVYSAIDEWSNTTGASVEWVYKGENLLTENYSCLCADVPVSSSTSFHTGLHGSLMTSSQLLVAGQAMSHCVNYTLRDIISKWPADKCSKVCLLTDCASPVPGFEEAADKFTKDMEEAGVKLCVAAQAFDA</sequence>
<dbReference type="GO" id="GO:0016787">
    <property type="term" value="F:hydrolase activity"/>
    <property type="evidence" value="ECO:0007669"/>
    <property type="project" value="UniProtKB-KW"/>
</dbReference>
<dbReference type="PANTHER" id="PTHR11080">
    <property type="entry name" value="PYRAZINAMIDASE/NICOTINAMIDASE"/>
    <property type="match status" value="1"/>
</dbReference>
<dbReference type="SUPFAM" id="SSF52499">
    <property type="entry name" value="Isochorismatase-like hydrolases"/>
    <property type="match status" value="1"/>
</dbReference>
<dbReference type="InterPro" id="IPR052347">
    <property type="entry name" value="Isochorismatase_Nicotinamidase"/>
</dbReference>
<organism evidence="3">
    <name type="scientific">Ditylum brightwellii</name>
    <dbReference type="NCBI Taxonomy" id="49249"/>
    <lineage>
        <taxon>Eukaryota</taxon>
        <taxon>Sar</taxon>
        <taxon>Stramenopiles</taxon>
        <taxon>Ochrophyta</taxon>
        <taxon>Bacillariophyta</taxon>
        <taxon>Mediophyceae</taxon>
        <taxon>Lithodesmiophycidae</taxon>
        <taxon>Lithodesmiales</taxon>
        <taxon>Lithodesmiaceae</taxon>
        <taxon>Ditylum</taxon>
    </lineage>
</organism>
<dbReference type="PANTHER" id="PTHR11080:SF2">
    <property type="entry name" value="LD05707P"/>
    <property type="match status" value="1"/>
</dbReference>
<dbReference type="EMBL" id="HBNS01037655">
    <property type="protein sequence ID" value="CAE4634755.1"/>
    <property type="molecule type" value="Transcribed_RNA"/>
</dbReference>
<gene>
    <name evidence="3" type="ORF">DBRI00130_LOCUS29396</name>
</gene>
<name>A0A7S4S579_9STRA</name>
<dbReference type="InterPro" id="IPR036380">
    <property type="entry name" value="Isochorismatase-like_sf"/>
</dbReference>
<reference evidence="3" key="1">
    <citation type="submission" date="2021-01" db="EMBL/GenBank/DDBJ databases">
        <authorList>
            <person name="Corre E."/>
            <person name="Pelletier E."/>
            <person name="Niang G."/>
            <person name="Scheremetjew M."/>
            <person name="Finn R."/>
            <person name="Kale V."/>
            <person name="Holt S."/>
            <person name="Cochrane G."/>
            <person name="Meng A."/>
            <person name="Brown T."/>
            <person name="Cohen L."/>
        </authorList>
    </citation>
    <scope>NUCLEOTIDE SEQUENCE</scope>
    <source>
        <strain evidence="3">GSO104</strain>
    </source>
</reference>
<protein>
    <recommendedName>
        <fullName evidence="4">Isochorismatase-like domain-containing protein</fullName>
    </recommendedName>
</protein>
<comment type="similarity">
    <text evidence="1">Belongs to the isochorismatase family.</text>
</comment>
<keyword evidence="2" id="KW-0378">Hydrolase</keyword>
<evidence type="ECO:0008006" key="4">
    <source>
        <dbReference type="Google" id="ProtNLM"/>
    </source>
</evidence>
<evidence type="ECO:0000313" key="3">
    <source>
        <dbReference type="EMBL" id="CAE4634755.1"/>
    </source>
</evidence>
<proteinExistence type="inferred from homology"/>
<evidence type="ECO:0000256" key="1">
    <source>
        <dbReference type="ARBA" id="ARBA00006336"/>
    </source>
</evidence>
<dbReference type="AlphaFoldDB" id="A0A7S4S579"/>